<evidence type="ECO:0000313" key="2">
    <source>
        <dbReference type="Proteomes" id="UP001457282"/>
    </source>
</evidence>
<dbReference type="AlphaFoldDB" id="A0AAW1VQB0"/>
<comment type="caution">
    <text evidence="1">The sequence shown here is derived from an EMBL/GenBank/DDBJ whole genome shotgun (WGS) entry which is preliminary data.</text>
</comment>
<accession>A0AAW1VQB0</accession>
<protein>
    <submittedName>
        <fullName evidence="1">Uncharacterized protein</fullName>
    </submittedName>
</protein>
<organism evidence="1 2">
    <name type="scientific">Rubus argutus</name>
    <name type="common">Southern blackberry</name>
    <dbReference type="NCBI Taxonomy" id="59490"/>
    <lineage>
        <taxon>Eukaryota</taxon>
        <taxon>Viridiplantae</taxon>
        <taxon>Streptophyta</taxon>
        <taxon>Embryophyta</taxon>
        <taxon>Tracheophyta</taxon>
        <taxon>Spermatophyta</taxon>
        <taxon>Magnoliopsida</taxon>
        <taxon>eudicotyledons</taxon>
        <taxon>Gunneridae</taxon>
        <taxon>Pentapetalae</taxon>
        <taxon>rosids</taxon>
        <taxon>fabids</taxon>
        <taxon>Rosales</taxon>
        <taxon>Rosaceae</taxon>
        <taxon>Rosoideae</taxon>
        <taxon>Rosoideae incertae sedis</taxon>
        <taxon>Rubus</taxon>
    </lineage>
</organism>
<dbReference type="EMBL" id="JBEDUW010000043">
    <property type="protein sequence ID" value="KAK9907068.1"/>
    <property type="molecule type" value="Genomic_DNA"/>
</dbReference>
<name>A0AAW1VQB0_RUBAR</name>
<keyword evidence="2" id="KW-1185">Reference proteome</keyword>
<reference evidence="1 2" key="1">
    <citation type="journal article" date="2023" name="G3 (Bethesda)">
        <title>A chromosome-length genome assembly and annotation of blackberry (Rubus argutus, cv. 'Hillquist').</title>
        <authorList>
            <person name="Bruna T."/>
            <person name="Aryal R."/>
            <person name="Dudchenko O."/>
            <person name="Sargent D.J."/>
            <person name="Mead D."/>
            <person name="Buti M."/>
            <person name="Cavallini A."/>
            <person name="Hytonen T."/>
            <person name="Andres J."/>
            <person name="Pham M."/>
            <person name="Weisz D."/>
            <person name="Mascagni F."/>
            <person name="Usai G."/>
            <person name="Natali L."/>
            <person name="Bassil N."/>
            <person name="Fernandez G.E."/>
            <person name="Lomsadze A."/>
            <person name="Armour M."/>
            <person name="Olukolu B."/>
            <person name="Poorten T."/>
            <person name="Britton C."/>
            <person name="Davik J."/>
            <person name="Ashrafi H."/>
            <person name="Aiden E.L."/>
            <person name="Borodovsky M."/>
            <person name="Worthington M."/>
        </authorList>
    </citation>
    <scope>NUCLEOTIDE SEQUENCE [LARGE SCALE GENOMIC DNA]</scope>
    <source>
        <strain evidence="1">PI 553951</strain>
    </source>
</reference>
<sequence length="122" mass="14303">MRQIPLARRLRFELRILLKCSHYKSAKDVIQNYAKDVIQNYAKDVIPNCNKNAIRNVVKLVSRNRFQLYILIETHCAGKRQSPLSTGQVWPSPDHLVINMECLQMLEKNLYWECCIEEEVGV</sequence>
<evidence type="ECO:0000313" key="1">
    <source>
        <dbReference type="EMBL" id="KAK9907068.1"/>
    </source>
</evidence>
<gene>
    <name evidence="1" type="ORF">M0R45_002484</name>
</gene>
<dbReference type="Proteomes" id="UP001457282">
    <property type="component" value="Unassembled WGS sequence"/>
</dbReference>
<proteinExistence type="predicted"/>